<reference evidence="3 4" key="1">
    <citation type="journal article" date="2019" name="ISME J.">
        <title>Candidatus Macondimonas diazotrophica, a novel gammaproteobacterial genus dominating crude-oil-contaminated coastal sediments.</title>
        <authorList>
            <person name="Karthikeyan S."/>
            <person name="Konstantinidis K."/>
        </authorList>
    </citation>
    <scope>NUCLEOTIDE SEQUENCE [LARGE SCALE GENOMIC DNA]</scope>
    <source>
        <strain evidence="3 4">KTK01</strain>
    </source>
</reference>
<evidence type="ECO:0000259" key="1">
    <source>
        <dbReference type="Pfam" id="PF00108"/>
    </source>
</evidence>
<proteinExistence type="predicted"/>
<dbReference type="AlphaFoldDB" id="A0A4Z0FB43"/>
<dbReference type="InterPro" id="IPR016039">
    <property type="entry name" value="Thiolase-like"/>
</dbReference>
<comment type="caution">
    <text evidence="3">The sequence shown here is derived from an EMBL/GenBank/DDBJ whole genome shotgun (WGS) entry which is preliminary data.</text>
</comment>
<protein>
    <submittedName>
        <fullName evidence="3">Thiolase family protein</fullName>
    </submittedName>
</protein>
<dbReference type="RefSeq" id="WP_135281557.1">
    <property type="nucleotide sequence ID" value="NZ_SRIO01000006.1"/>
</dbReference>
<dbReference type="InterPro" id="IPR055140">
    <property type="entry name" value="Thiolase_C_2"/>
</dbReference>
<evidence type="ECO:0000313" key="3">
    <source>
        <dbReference type="EMBL" id="TFZ82887.1"/>
    </source>
</evidence>
<dbReference type="OrthoDB" id="7053663at2"/>
<dbReference type="EMBL" id="SRIO01000006">
    <property type="protein sequence ID" value="TFZ82887.1"/>
    <property type="molecule type" value="Genomic_DNA"/>
</dbReference>
<dbReference type="GO" id="GO:0003988">
    <property type="term" value="F:acetyl-CoA C-acyltransferase activity"/>
    <property type="evidence" value="ECO:0007669"/>
    <property type="project" value="UniProtKB-ARBA"/>
</dbReference>
<dbReference type="CDD" id="cd00829">
    <property type="entry name" value="SCP-x_thiolase"/>
    <property type="match status" value="1"/>
</dbReference>
<evidence type="ECO:0000313" key="4">
    <source>
        <dbReference type="Proteomes" id="UP000297890"/>
    </source>
</evidence>
<dbReference type="PIRSF" id="PIRSF000429">
    <property type="entry name" value="Ac-CoA_Ac_transf"/>
    <property type="match status" value="1"/>
</dbReference>
<sequence>MLEDVYVAGVGMHPFGKHGKSNKEMAYVAGKAALKDAGIKFRDVGALYNGYIMGDMTEGVAIAKDLGLTGVPVVHVENASATGSTAFREACLRVASGQADIAMALGFDDIVRMGQMMMQMFAAQGPRIESMVLPAAFFALWAVRRTHEYGTSPDIYARIAAKNWNHARHNPMAQRQSDHEVTLEEVLASKPVAHPHTTMMACATGGGAACAIVTNKKWAKKLANGRPLVRVLASQLQSEQYVDGHIFMGAVVGPSELTRTTSQATYEEAGLGPNDVSLVHVHDAFPIEELMYYELMGFCGDGEGDKLVLEGATEIGGRIPFSTDGGLIARGHPGGPTGLAQVWDATLQLRGEAGQRQVNDAHTALVHMMGAGSVCVMHMLHRENA</sequence>
<organism evidence="3 4">
    <name type="scientific">Candidatus Macondimonas diazotrophica</name>
    <dbReference type="NCBI Taxonomy" id="2305248"/>
    <lineage>
        <taxon>Bacteria</taxon>
        <taxon>Pseudomonadati</taxon>
        <taxon>Pseudomonadota</taxon>
        <taxon>Gammaproteobacteria</taxon>
        <taxon>Chromatiales</taxon>
        <taxon>Ectothiorhodospiraceae</taxon>
        <taxon>Candidatus Macondimonas</taxon>
    </lineage>
</organism>
<name>A0A4Z0FB43_9GAMM</name>
<accession>A0A4Z0FB43</accession>
<dbReference type="InterPro" id="IPR002155">
    <property type="entry name" value="Thiolase"/>
</dbReference>
<feature type="domain" description="Thiolase C-terminal" evidence="2">
    <location>
        <begin position="258"/>
        <end position="371"/>
    </location>
</feature>
<evidence type="ECO:0000259" key="2">
    <source>
        <dbReference type="Pfam" id="PF22691"/>
    </source>
</evidence>
<keyword evidence="4" id="KW-1185">Reference proteome</keyword>
<dbReference type="Pfam" id="PF00108">
    <property type="entry name" value="Thiolase_N"/>
    <property type="match status" value="1"/>
</dbReference>
<feature type="domain" description="Thiolase N-terminal" evidence="1">
    <location>
        <begin position="5"/>
        <end position="175"/>
    </location>
</feature>
<dbReference type="Gene3D" id="3.40.47.10">
    <property type="match status" value="1"/>
</dbReference>
<dbReference type="SUPFAM" id="SSF53901">
    <property type="entry name" value="Thiolase-like"/>
    <property type="match status" value="2"/>
</dbReference>
<dbReference type="PANTHER" id="PTHR42870:SF1">
    <property type="entry name" value="NON-SPECIFIC LIPID-TRANSFER PROTEIN-LIKE 2"/>
    <property type="match status" value="1"/>
</dbReference>
<dbReference type="Pfam" id="PF22691">
    <property type="entry name" value="Thiolase_C_1"/>
    <property type="match status" value="1"/>
</dbReference>
<gene>
    <name evidence="3" type="ORF">E4680_06325</name>
</gene>
<dbReference type="PANTHER" id="PTHR42870">
    <property type="entry name" value="ACETYL-COA C-ACETYLTRANSFERASE"/>
    <property type="match status" value="1"/>
</dbReference>
<dbReference type="InterPro" id="IPR020616">
    <property type="entry name" value="Thiolase_N"/>
</dbReference>
<dbReference type="Proteomes" id="UP000297890">
    <property type="component" value="Unassembled WGS sequence"/>
</dbReference>